<comment type="caution">
    <text evidence="6">The sequence shown here is derived from an EMBL/GenBank/DDBJ whole genome shotgun (WGS) entry which is preliminary data.</text>
</comment>
<keyword evidence="2 4" id="KW-0238">DNA-binding</keyword>
<evidence type="ECO:0000313" key="6">
    <source>
        <dbReference type="EMBL" id="MBC5682073.1"/>
    </source>
</evidence>
<dbReference type="InterPro" id="IPR036271">
    <property type="entry name" value="Tet_transcr_reg_TetR-rel_C_sf"/>
</dbReference>
<feature type="DNA-binding region" description="H-T-H motif" evidence="4">
    <location>
        <begin position="35"/>
        <end position="54"/>
    </location>
</feature>
<dbReference type="PANTHER" id="PTHR30055:SF234">
    <property type="entry name" value="HTH-TYPE TRANSCRIPTIONAL REGULATOR BETI"/>
    <property type="match status" value="1"/>
</dbReference>
<dbReference type="PROSITE" id="PS50977">
    <property type="entry name" value="HTH_TETR_2"/>
    <property type="match status" value="1"/>
</dbReference>
<dbReference type="RefSeq" id="WP_186864287.1">
    <property type="nucleotide sequence ID" value="NZ_JACOPE010000001.1"/>
</dbReference>
<keyword evidence="3" id="KW-0804">Transcription</keyword>
<keyword evidence="7" id="KW-1185">Reference proteome</keyword>
<evidence type="ECO:0000259" key="5">
    <source>
        <dbReference type="PROSITE" id="PS50977"/>
    </source>
</evidence>
<accession>A0ABR7G3Q1</accession>
<sequence length="221" mass="25353">MDQTAYFNQMREKRKKEILSAARKMLLKDGPASFTMQNLAKKLDISTVTLYKYFKNMDDVMSTLKDEIIPHTVAQTLDANDSLALSQTKGSALEQFLLLFHSFLNEIFKHKDDLTLLLLIETYTQDTPVSKRQSDTITLYSEALDKQAELLLTEAQQNGELRQGIDLPLSLSFVHRLVLSTLQHIGLLSAREFRNQKDELQDYIDEIINMLRTYLSDSSKA</sequence>
<feature type="domain" description="HTH tetR-type" evidence="5">
    <location>
        <begin position="12"/>
        <end position="72"/>
    </location>
</feature>
<dbReference type="Proteomes" id="UP000631576">
    <property type="component" value="Unassembled WGS sequence"/>
</dbReference>
<dbReference type="EMBL" id="JACOPE010000001">
    <property type="protein sequence ID" value="MBC5682073.1"/>
    <property type="molecule type" value="Genomic_DNA"/>
</dbReference>
<name>A0ABR7G3Q1_9FIRM</name>
<dbReference type="InterPro" id="IPR009057">
    <property type="entry name" value="Homeodomain-like_sf"/>
</dbReference>
<proteinExistence type="predicted"/>
<dbReference type="PRINTS" id="PR00455">
    <property type="entry name" value="HTHTETR"/>
</dbReference>
<dbReference type="Pfam" id="PF00440">
    <property type="entry name" value="TetR_N"/>
    <property type="match status" value="1"/>
</dbReference>
<dbReference type="SUPFAM" id="SSF46689">
    <property type="entry name" value="Homeodomain-like"/>
    <property type="match status" value="1"/>
</dbReference>
<evidence type="ECO:0000256" key="3">
    <source>
        <dbReference type="ARBA" id="ARBA00023163"/>
    </source>
</evidence>
<dbReference type="InterPro" id="IPR001647">
    <property type="entry name" value="HTH_TetR"/>
</dbReference>
<gene>
    <name evidence="6" type="ORF">H8S40_00445</name>
</gene>
<dbReference type="SUPFAM" id="SSF48498">
    <property type="entry name" value="Tetracyclin repressor-like, C-terminal domain"/>
    <property type="match status" value="1"/>
</dbReference>
<organism evidence="6 7">
    <name type="scientific">Ruminococcus hominis</name>
    <dbReference type="NCBI Taxonomy" id="2763065"/>
    <lineage>
        <taxon>Bacteria</taxon>
        <taxon>Bacillati</taxon>
        <taxon>Bacillota</taxon>
        <taxon>Clostridia</taxon>
        <taxon>Eubacteriales</taxon>
        <taxon>Oscillospiraceae</taxon>
        <taxon>Ruminococcus</taxon>
    </lineage>
</organism>
<protein>
    <submittedName>
        <fullName evidence="6">TetR/AcrR family transcriptional regulator</fullName>
    </submittedName>
</protein>
<evidence type="ECO:0000256" key="2">
    <source>
        <dbReference type="ARBA" id="ARBA00023125"/>
    </source>
</evidence>
<dbReference type="PANTHER" id="PTHR30055">
    <property type="entry name" value="HTH-TYPE TRANSCRIPTIONAL REGULATOR RUTR"/>
    <property type="match status" value="1"/>
</dbReference>
<dbReference type="Gene3D" id="1.10.357.10">
    <property type="entry name" value="Tetracycline Repressor, domain 2"/>
    <property type="match status" value="1"/>
</dbReference>
<dbReference type="InterPro" id="IPR050109">
    <property type="entry name" value="HTH-type_TetR-like_transc_reg"/>
</dbReference>
<evidence type="ECO:0000256" key="1">
    <source>
        <dbReference type="ARBA" id="ARBA00023015"/>
    </source>
</evidence>
<dbReference type="Gene3D" id="1.10.10.60">
    <property type="entry name" value="Homeodomain-like"/>
    <property type="match status" value="1"/>
</dbReference>
<evidence type="ECO:0000313" key="7">
    <source>
        <dbReference type="Proteomes" id="UP000631576"/>
    </source>
</evidence>
<reference evidence="6 7" key="1">
    <citation type="submission" date="2020-08" db="EMBL/GenBank/DDBJ databases">
        <title>Genome public.</title>
        <authorList>
            <person name="Liu C."/>
            <person name="Sun Q."/>
        </authorList>
    </citation>
    <scope>NUCLEOTIDE SEQUENCE [LARGE SCALE GENOMIC DNA]</scope>
    <source>
        <strain evidence="6 7">NSJ-13</strain>
    </source>
</reference>
<evidence type="ECO:0000256" key="4">
    <source>
        <dbReference type="PROSITE-ProRule" id="PRU00335"/>
    </source>
</evidence>
<keyword evidence="1" id="KW-0805">Transcription regulation</keyword>